<gene>
    <name evidence="2" type="ORF">PF005_g11941</name>
</gene>
<organism evidence="2 3">
    <name type="scientific">Phytophthora fragariae</name>
    <dbReference type="NCBI Taxonomy" id="53985"/>
    <lineage>
        <taxon>Eukaryota</taxon>
        <taxon>Sar</taxon>
        <taxon>Stramenopiles</taxon>
        <taxon>Oomycota</taxon>
        <taxon>Peronosporomycetes</taxon>
        <taxon>Peronosporales</taxon>
        <taxon>Peronosporaceae</taxon>
        <taxon>Phytophthora</taxon>
    </lineage>
</organism>
<proteinExistence type="predicted"/>
<evidence type="ECO:0000313" key="3">
    <source>
        <dbReference type="Proteomes" id="UP000433483"/>
    </source>
</evidence>
<name>A0A6A3XVU4_9STRA</name>
<feature type="region of interest" description="Disordered" evidence="1">
    <location>
        <begin position="24"/>
        <end position="52"/>
    </location>
</feature>
<keyword evidence="3" id="KW-1185">Reference proteome</keyword>
<dbReference type="PANTHER" id="PTHR47150:SF5">
    <property type="entry name" value="OS07G0546750 PROTEIN"/>
    <property type="match status" value="1"/>
</dbReference>
<feature type="compositionally biased region" description="Basic and acidic residues" evidence="1">
    <location>
        <begin position="41"/>
        <end position="52"/>
    </location>
</feature>
<evidence type="ECO:0000313" key="2">
    <source>
        <dbReference type="EMBL" id="KAE9209122.1"/>
    </source>
</evidence>
<dbReference type="EMBL" id="QXGB01000613">
    <property type="protein sequence ID" value="KAE9209122.1"/>
    <property type="molecule type" value="Genomic_DNA"/>
</dbReference>
<dbReference type="Proteomes" id="UP000433483">
    <property type="component" value="Unassembled WGS sequence"/>
</dbReference>
<dbReference type="AlphaFoldDB" id="A0A6A3XVU4"/>
<comment type="caution">
    <text evidence="2">The sequence shown here is derived from an EMBL/GenBank/DDBJ whole genome shotgun (WGS) entry which is preliminary data.</text>
</comment>
<protein>
    <submittedName>
        <fullName evidence="2">Uncharacterized protein</fullName>
    </submittedName>
</protein>
<sequence length="125" mass="14683">MEWGFQQAFVDMDDSDDEYYLTYMATDSRNEPPHKRRKHGGSGERRSANKEREREIWGARLMKHYFGENPTYNDKDFRRSFRMRRSLFETISTSGVDLVNATRGRRSLYPRPTPPCTLLQLIGAG</sequence>
<reference evidence="2 3" key="1">
    <citation type="submission" date="2018-08" db="EMBL/GenBank/DDBJ databases">
        <title>Genomic investigation of the strawberry pathogen Phytophthora fragariae indicates pathogenicity is determined by transcriptional variation in three key races.</title>
        <authorList>
            <person name="Adams T.M."/>
            <person name="Armitage A.D."/>
            <person name="Sobczyk M.K."/>
            <person name="Bates H.J."/>
            <person name="Dunwell J.M."/>
            <person name="Nellist C.F."/>
            <person name="Harrison R.J."/>
        </authorList>
    </citation>
    <scope>NUCLEOTIDE SEQUENCE [LARGE SCALE GENOMIC DNA]</scope>
    <source>
        <strain evidence="2 3">NOV-27</strain>
    </source>
</reference>
<accession>A0A6A3XVU4</accession>
<dbReference type="OrthoDB" id="127342at2759"/>
<evidence type="ECO:0000256" key="1">
    <source>
        <dbReference type="SAM" id="MobiDB-lite"/>
    </source>
</evidence>
<dbReference type="PANTHER" id="PTHR47150">
    <property type="entry name" value="OS12G0169200 PROTEIN"/>
    <property type="match status" value="1"/>
</dbReference>